<dbReference type="Gene3D" id="3.30.70.2450">
    <property type="match status" value="1"/>
</dbReference>
<organism evidence="5 6">
    <name type="scientific">Saccharothrix australiensis</name>
    <dbReference type="NCBI Taxonomy" id="2072"/>
    <lineage>
        <taxon>Bacteria</taxon>
        <taxon>Bacillati</taxon>
        <taxon>Actinomycetota</taxon>
        <taxon>Actinomycetes</taxon>
        <taxon>Pseudonocardiales</taxon>
        <taxon>Pseudonocardiaceae</taxon>
        <taxon>Saccharothrix</taxon>
    </lineage>
</organism>
<feature type="domain" description="FAD-binding" evidence="4">
    <location>
        <begin position="8"/>
        <end position="346"/>
    </location>
</feature>
<dbReference type="InterPro" id="IPR050641">
    <property type="entry name" value="RIFMO-like"/>
</dbReference>
<dbReference type="PANTHER" id="PTHR43004">
    <property type="entry name" value="TRK SYSTEM POTASSIUM UPTAKE PROTEIN"/>
    <property type="match status" value="1"/>
</dbReference>
<evidence type="ECO:0000259" key="4">
    <source>
        <dbReference type="Pfam" id="PF01494"/>
    </source>
</evidence>
<evidence type="ECO:0000313" key="6">
    <source>
        <dbReference type="Proteomes" id="UP000282084"/>
    </source>
</evidence>
<comment type="caution">
    <text evidence="5">The sequence shown here is derived from an EMBL/GenBank/DDBJ whole genome shotgun (WGS) entry which is preliminary data.</text>
</comment>
<dbReference type="RefSeq" id="WP_121007324.1">
    <property type="nucleotide sequence ID" value="NZ_RBXO01000001.1"/>
</dbReference>
<dbReference type="Gene3D" id="3.40.30.120">
    <property type="match status" value="1"/>
</dbReference>
<dbReference type="SUPFAM" id="SSF51905">
    <property type="entry name" value="FAD/NAD(P)-binding domain"/>
    <property type="match status" value="1"/>
</dbReference>
<proteinExistence type="predicted"/>
<keyword evidence="3" id="KW-0274">FAD</keyword>
<dbReference type="OrthoDB" id="8670884at2"/>
<keyword evidence="2" id="KW-0285">Flavoprotein</keyword>
<keyword evidence="6" id="KW-1185">Reference proteome</keyword>
<dbReference type="Gene3D" id="3.50.50.60">
    <property type="entry name" value="FAD/NAD(P)-binding domain"/>
    <property type="match status" value="1"/>
</dbReference>
<dbReference type="PANTHER" id="PTHR43004:SF19">
    <property type="entry name" value="BINDING MONOOXYGENASE, PUTATIVE (JCVI)-RELATED"/>
    <property type="match status" value="1"/>
</dbReference>
<dbReference type="PRINTS" id="PR00420">
    <property type="entry name" value="RNGMNOXGNASE"/>
</dbReference>
<evidence type="ECO:0000313" key="5">
    <source>
        <dbReference type="EMBL" id="RKT55652.1"/>
    </source>
</evidence>
<dbReference type="Proteomes" id="UP000282084">
    <property type="component" value="Unassembled WGS sequence"/>
</dbReference>
<gene>
    <name evidence="5" type="ORF">C8E97_4335</name>
</gene>
<protein>
    <submittedName>
        <fullName evidence="5">2-polyprenyl-6-methoxyphenol hydroxylase-like FAD-dependent oxidoreductase</fullName>
    </submittedName>
</protein>
<comment type="cofactor">
    <cofactor evidence="1">
        <name>FAD</name>
        <dbReference type="ChEBI" id="CHEBI:57692"/>
    </cofactor>
</comment>
<dbReference type="Pfam" id="PF01494">
    <property type="entry name" value="FAD_binding_3"/>
    <property type="match status" value="1"/>
</dbReference>
<accession>A0A495W1W9</accession>
<reference evidence="5 6" key="1">
    <citation type="submission" date="2018-10" db="EMBL/GenBank/DDBJ databases">
        <title>Sequencing the genomes of 1000 actinobacteria strains.</title>
        <authorList>
            <person name="Klenk H.-P."/>
        </authorList>
    </citation>
    <scope>NUCLEOTIDE SEQUENCE [LARGE SCALE GENOMIC DNA]</scope>
    <source>
        <strain evidence="5 6">DSM 43800</strain>
    </source>
</reference>
<sequence length="531" mass="56994">MTRTDPDIDVLVAGAGPTGLVLAHELLRRGVRVRVVDAKDAPATTSRAVATHPRTLEVYEQMGVVDAILERGQQVRAFTLFQDGGLLTRLDADYRRMPTRYPFTVCIDQVLTEEVLRDAVRRLGVEVEWGVRLEDLAQDATGVAVGLRGPSGRTATTRVPWLVGCDGGRSTVRKRLGFPLVGETSETWLIADADLDVDLPRNSIYWVRNRGLALMMAPMSGQRRWRLLDTAAADLGADPEEVARRFARELSAGLGRPVGVGTPSWVSVFTFQQRMIRRMRDHRCLVAGDAAHVHSPASGQGMNTGVQEAYNLAWKLAMVVRGQAHEAVLDTYSAERVPVGEALLRSTRTATGLIQLKNAAASRLLPVVFAVVRRVAPLRGRIQRKVLGGVSGLNLRYAPGPLVRAGGEGRGPRPGERVTNVPDAVTGGPAWAALAARLREPGWVLLLGPAATPPGALTPDWLTAWTVGPDGAGAIADPGGTLAGGLGLGPRAWLLVRPDGYVCARGDRFEAVALDRMLRDAGLVTTAPATR</sequence>
<dbReference type="GO" id="GO:0071949">
    <property type="term" value="F:FAD binding"/>
    <property type="evidence" value="ECO:0007669"/>
    <property type="project" value="InterPro"/>
</dbReference>
<evidence type="ECO:0000256" key="3">
    <source>
        <dbReference type="ARBA" id="ARBA00022827"/>
    </source>
</evidence>
<name>A0A495W1W9_9PSEU</name>
<dbReference type="InterPro" id="IPR036188">
    <property type="entry name" value="FAD/NAD-bd_sf"/>
</dbReference>
<dbReference type="EMBL" id="RBXO01000001">
    <property type="protein sequence ID" value="RKT55652.1"/>
    <property type="molecule type" value="Genomic_DNA"/>
</dbReference>
<dbReference type="AlphaFoldDB" id="A0A495W1W9"/>
<evidence type="ECO:0000256" key="1">
    <source>
        <dbReference type="ARBA" id="ARBA00001974"/>
    </source>
</evidence>
<dbReference type="InterPro" id="IPR002938">
    <property type="entry name" value="FAD-bd"/>
</dbReference>
<dbReference type="GO" id="GO:0016709">
    <property type="term" value="F:oxidoreductase activity, acting on paired donors, with incorporation or reduction of molecular oxygen, NAD(P)H as one donor, and incorporation of one atom of oxygen"/>
    <property type="evidence" value="ECO:0007669"/>
    <property type="project" value="UniProtKB-ARBA"/>
</dbReference>
<evidence type="ECO:0000256" key="2">
    <source>
        <dbReference type="ARBA" id="ARBA00022630"/>
    </source>
</evidence>